<dbReference type="KEGG" id="glj:GKIL_4273"/>
<dbReference type="RefSeq" id="WP_023175881.1">
    <property type="nucleotide sequence ID" value="NC_022600.1"/>
</dbReference>
<gene>
    <name evidence="2" type="ORF">GKIL_4273</name>
</gene>
<sequence>MRRWVVLFCLLGCLGGWPLLADDLPFDVTMSRGQPYVSLMAVAQAFRANLRVLPADRAVNLQFANQEASISDGTVLTLNRQLIVLSVAPYWRGEELYVPLDAVQKIFYVTVHWRIHTRQVTFSPAASEGPALIPIAR</sequence>
<dbReference type="Proteomes" id="UP000017396">
    <property type="component" value="Chromosome"/>
</dbReference>
<dbReference type="SUPFAM" id="SSF55383">
    <property type="entry name" value="Copper amine oxidase, domain N"/>
    <property type="match status" value="1"/>
</dbReference>
<feature type="domain" description="Copper amine oxidase-like N-terminal" evidence="1">
    <location>
        <begin position="30"/>
        <end position="121"/>
    </location>
</feature>
<keyword evidence="3" id="KW-1185">Reference proteome</keyword>
<evidence type="ECO:0000259" key="1">
    <source>
        <dbReference type="Pfam" id="PF07833"/>
    </source>
</evidence>
<reference evidence="2 3" key="1">
    <citation type="journal article" date="2013" name="PLoS ONE">
        <title>Cultivation and Complete Genome Sequencing of Gloeobacter kilaueensis sp. nov., from a Lava Cave in Kilauea Caldera, Hawai'i.</title>
        <authorList>
            <person name="Saw J.H."/>
            <person name="Schatz M."/>
            <person name="Brown M.V."/>
            <person name="Kunkel D.D."/>
            <person name="Foster J.S."/>
            <person name="Shick H."/>
            <person name="Christensen S."/>
            <person name="Hou S."/>
            <person name="Wan X."/>
            <person name="Donachie S.P."/>
        </authorList>
    </citation>
    <scope>NUCLEOTIDE SEQUENCE [LARGE SCALE GENOMIC DNA]</scope>
    <source>
        <strain evidence="3">JS</strain>
    </source>
</reference>
<evidence type="ECO:0000313" key="3">
    <source>
        <dbReference type="Proteomes" id="UP000017396"/>
    </source>
</evidence>
<accession>U5QSA0</accession>
<organism evidence="2 3">
    <name type="scientific">Gloeobacter kilaueensis (strain ATCC BAA-2537 / CCAP 1431/1 / ULC 316 / JS1)</name>
    <dbReference type="NCBI Taxonomy" id="1183438"/>
    <lineage>
        <taxon>Bacteria</taxon>
        <taxon>Bacillati</taxon>
        <taxon>Cyanobacteriota</taxon>
        <taxon>Cyanophyceae</taxon>
        <taxon>Gloeobacterales</taxon>
        <taxon>Gloeobacteraceae</taxon>
        <taxon>Gloeobacter</taxon>
    </lineage>
</organism>
<protein>
    <recommendedName>
        <fullName evidence="1">Copper amine oxidase-like N-terminal domain-containing protein</fullName>
    </recommendedName>
</protein>
<dbReference type="OrthoDB" id="9849124at2"/>
<dbReference type="AlphaFoldDB" id="U5QSA0"/>
<dbReference type="HOGENOM" id="CLU_1872508_0_0_3"/>
<evidence type="ECO:0000313" key="2">
    <source>
        <dbReference type="EMBL" id="AGY60519.1"/>
    </source>
</evidence>
<dbReference type="InterPro" id="IPR012854">
    <property type="entry name" value="Cu_amine_oxidase-like_N"/>
</dbReference>
<dbReference type="InterPro" id="IPR036582">
    <property type="entry name" value="Mao_N_sf"/>
</dbReference>
<dbReference type="EMBL" id="CP003587">
    <property type="protein sequence ID" value="AGY60519.1"/>
    <property type="molecule type" value="Genomic_DNA"/>
</dbReference>
<dbReference type="Pfam" id="PF07833">
    <property type="entry name" value="Cu_amine_oxidN1"/>
    <property type="match status" value="1"/>
</dbReference>
<name>U5QSA0_GLOK1</name>
<proteinExistence type="predicted"/>
<dbReference type="STRING" id="1183438.GKIL_4273"/>